<evidence type="ECO:0000256" key="2">
    <source>
        <dbReference type="SAM" id="MobiDB-lite"/>
    </source>
</evidence>
<dbReference type="AlphaFoldDB" id="A0A7J6NYZ3"/>
<dbReference type="Proteomes" id="UP000574390">
    <property type="component" value="Unassembled WGS sequence"/>
</dbReference>
<accession>A0A7J6NYZ3</accession>
<name>A0A7J6NYZ3_PEROL</name>
<evidence type="ECO:0000313" key="6">
    <source>
        <dbReference type="Proteomes" id="UP000574390"/>
    </source>
</evidence>
<evidence type="ECO:0000256" key="1">
    <source>
        <dbReference type="SAM" id="Coils"/>
    </source>
</evidence>
<organism evidence="3 5">
    <name type="scientific">Perkinsus olseni</name>
    <name type="common">Perkinsus atlanticus</name>
    <dbReference type="NCBI Taxonomy" id="32597"/>
    <lineage>
        <taxon>Eukaryota</taxon>
        <taxon>Sar</taxon>
        <taxon>Alveolata</taxon>
        <taxon>Perkinsozoa</taxon>
        <taxon>Perkinsea</taxon>
        <taxon>Perkinsida</taxon>
        <taxon>Perkinsidae</taxon>
        <taxon>Perkinsus</taxon>
    </lineage>
</organism>
<feature type="region of interest" description="Disordered" evidence="2">
    <location>
        <begin position="233"/>
        <end position="255"/>
    </location>
</feature>
<evidence type="ECO:0000313" key="4">
    <source>
        <dbReference type="EMBL" id="KAF4751709.1"/>
    </source>
</evidence>
<dbReference type="EMBL" id="JABANM010002952">
    <property type="protein sequence ID" value="KAF4751709.1"/>
    <property type="molecule type" value="Genomic_DNA"/>
</dbReference>
<dbReference type="EMBL" id="JABANO010039880">
    <property type="protein sequence ID" value="KAF4689123.1"/>
    <property type="molecule type" value="Genomic_DNA"/>
</dbReference>
<keyword evidence="5" id="KW-1185">Reference proteome</keyword>
<reference evidence="5 6" key="1">
    <citation type="submission" date="2020-04" db="EMBL/GenBank/DDBJ databases">
        <title>Perkinsus olseni comparative genomics.</title>
        <authorList>
            <person name="Bogema D.R."/>
        </authorList>
    </citation>
    <scope>NUCLEOTIDE SEQUENCE [LARGE SCALE GENOMIC DNA]</scope>
    <source>
        <strain evidence="4">ATCC PRA-205</strain>
        <strain evidence="3 5">ATCC PRA-207</strain>
    </source>
</reference>
<proteinExistence type="predicted"/>
<feature type="compositionally biased region" description="Low complexity" evidence="2">
    <location>
        <begin position="234"/>
        <end position="248"/>
    </location>
</feature>
<sequence length="255" mass="29501">MPSESQRAYQREGFMNYADMLEWQIDRCTAEKERLEERYSRELKRYKKRYHKNIGEVLQLLQQDLRWNAELERCCEGLGQKIEELKVATLLARADTREDVPSGSQDQMKRSKTAELEKLVEAEENLGWREDKRRRDQRHRKDDDGLEADIFIEVVQKYCLADAEKLRARTEELERWKQFARDEYEERETSPGRDCCGGGMGQAVSEAIDSHSLDPHLVEALIYHALEISRARGSPYSSSTVAPPSTSSGEVPSIG</sequence>
<dbReference type="Proteomes" id="UP000553632">
    <property type="component" value="Unassembled WGS sequence"/>
</dbReference>
<comment type="caution">
    <text evidence="3">The sequence shown here is derived from an EMBL/GenBank/DDBJ whole genome shotgun (WGS) entry which is preliminary data.</text>
</comment>
<evidence type="ECO:0000313" key="3">
    <source>
        <dbReference type="EMBL" id="KAF4689123.1"/>
    </source>
</evidence>
<feature type="region of interest" description="Disordered" evidence="2">
    <location>
        <begin position="96"/>
        <end position="116"/>
    </location>
</feature>
<feature type="coiled-coil region" evidence="1">
    <location>
        <begin position="18"/>
        <end position="88"/>
    </location>
</feature>
<feature type="compositionally biased region" description="Basic and acidic residues" evidence="2">
    <location>
        <begin position="107"/>
        <end position="116"/>
    </location>
</feature>
<keyword evidence="1" id="KW-0175">Coiled coil</keyword>
<evidence type="ECO:0000313" key="5">
    <source>
        <dbReference type="Proteomes" id="UP000553632"/>
    </source>
</evidence>
<gene>
    <name evidence="4" type="ORF">FOZ62_022733</name>
    <name evidence="3" type="ORF">FOZ63_032455</name>
</gene>
<protein>
    <submittedName>
        <fullName evidence="3">Uncharacterized protein</fullName>
    </submittedName>
</protein>